<reference evidence="1" key="3">
    <citation type="submission" date="2021-10" db="EMBL/GenBank/DDBJ databases">
        <title>Collection of gut derived symbiotic bacterial strains cultured from healthy donors.</title>
        <authorList>
            <person name="Lin H."/>
            <person name="Littmann E."/>
            <person name="Kohout C."/>
            <person name="Pamer E.G."/>
        </authorList>
    </citation>
    <scope>NUCLEOTIDE SEQUENCE</scope>
    <source>
        <strain evidence="1">DFI.2.94</strain>
    </source>
</reference>
<protein>
    <submittedName>
        <fullName evidence="1 3">Head-tail connector protein</fullName>
    </submittedName>
</protein>
<dbReference type="Gene3D" id="1.10.3230.30">
    <property type="entry name" value="Phage gp6-like head-tail connector protein"/>
    <property type="match status" value="1"/>
</dbReference>
<dbReference type="EMBL" id="JAJCNI010000008">
    <property type="protein sequence ID" value="MCB6517765.1"/>
    <property type="molecule type" value="Genomic_DNA"/>
</dbReference>
<dbReference type="Proteomes" id="UP001198806">
    <property type="component" value="Unassembled WGS sequence"/>
</dbReference>
<sequence>MYITLEQAKKHLLVDEDFRADDMYILDLIAVAEDSVSKHLDIALDELETGGNLPPAIIHAMLLMIGNLYANREPVAFGTVVKLPYSYEYLIGLYKHYEIK</sequence>
<dbReference type="InterPro" id="IPR021146">
    <property type="entry name" value="Phage_gp6-like_head-tail"/>
</dbReference>
<dbReference type="RefSeq" id="WP_008780126.1">
    <property type="nucleotide sequence ID" value="NZ_CAXVLJ010000007.1"/>
</dbReference>
<dbReference type="EMBL" id="VOHW01000002">
    <property type="protein sequence ID" value="TWV63509.1"/>
    <property type="molecule type" value="Genomic_DNA"/>
</dbReference>
<dbReference type="Proteomes" id="UP000315827">
    <property type="component" value="Unassembled WGS sequence"/>
</dbReference>
<accession>A0A395YTP8</accession>
<reference evidence="3 5" key="2">
    <citation type="submission" date="2019-07" db="EMBL/GenBank/DDBJ databases">
        <title>Genome sequencing of Parabacteroides distasonis iSURF_7.</title>
        <authorList>
            <person name="Degefu H.N."/>
            <person name="Ruoff K.L."/>
            <person name="Price C.E."/>
            <person name="Valls R.A."/>
            <person name="O'Toole G.A."/>
        </authorList>
    </citation>
    <scope>NUCLEOTIDE SEQUENCE [LARGE SCALE GENOMIC DNA]</scope>
    <source>
        <strain evidence="3 5">CFPLTA003_1B</strain>
    </source>
</reference>
<name>A0A395YTP8_PARDI</name>
<dbReference type="CDD" id="cd08054">
    <property type="entry name" value="gp6"/>
    <property type="match status" value="1"/>
</dbReference>
<dbReference type="InterPro" id="IPR006450">
    <property type="entry name" value="Phage_HK97_gp6-like"/>
</dbReference>
<comment type="caution">
    <text evidence="3">The sequence shown here is derived from an EMBL/GenBank/DDBJ whole genome shotgun (WGS) entry which is preliminary data.</text>
</comment>
<evidence type="ECO:0000313" key="1">
    <source>
        <dbReference type="EMBL" id="MCB6517765.1"/>
    </source>
</evidence>
<dbReference type="Proteomes" id="UP000284660">
    <property type="component" value="Unassembled WGS sequence"/>
</dbReference>
<dbReference type="Pfam" id="PF05135">
    <property type="entry name" value="Phage_connect_1"/>
    <property type="match status" value="1"/>
</dbReference>
<evidence type="ECO:0000313" key="5">
    <source>
        <dbReference type="Proteomes" id="UP000315827"/>
    </source>
</evidence>
<reference evidence="2 4" key="1">
    <citation type="submission" date="2018-08" db="EMBL/GenBank/DDBJ databases">
        <title>A genome reference for cultivated species of the human gut microbiota.</title>
        <authorList>
            <person name="Zou Y."/>
            <person name="Xue W."/>
            <person name="Luo G."/>
        </authorList>
    </citation>
    <scope>NUCLEOTIDE SEQUENCE [LARGE SCALE GENOMIC DNA]</scope>
    <source>
        <strain evidence="2 4">AM30-4</strain>
    </source>
</reference>
<evidence type="ECO:0000313" key="3">
    <source>
        <dbReference type="EMBL" id="TWV63509.1"/>
    </source>
</evidence>
<gene>
    <name evidence="2" type="ORF">DW782_07650</name>
    <name evidence="3" type="ORF">FSA05_05080</name>
    <name evidence="1" type="ORF">LI194_08160</name>
</gene>
<organism evidence="3 5">
    <name type="scientific">Parabacteroides distasonis</name>
    <dbReference type="NCBI Taxonomy" id="823"/>
    <lineage>
        <taxon>Bacteria</taxon>
        <taxon>Pseudomonadati</taxon>
        <taxon>Bacteroidota</taxon>
        <taxon>Bacteroidia</taxon>
        <taxon>Bacteroidales</taxon>
        <taxon>Tannerellaceae</taxon>
        <taxon>Parabacteroides</taxon>
    </lineage>
</organism>
<evidence type="ECO:0000313" key="2">
    <source>
        <dbReference type="EMBL" id="RHD76616.1"/>
    </source>
</evidence>
<dbReference type="EMBL" id="QSJN01000003">
    <property type="protein sequence ID" value="RHD76616.1"/>
    <property type="molecule type" value="Genomic_DNA"/>
</dbReference>
<dbReference type="AlphaFoldDB" id="A0A395YTP8"/>
<evidence type="ECO:0000313" key="4">
    <source>
        <dbReference type="Proteomes" id="UP000284660"/>
    </source>
</evidence>
<dbReference type="NCBIfam" id="TIGR01560">
    <property type="entry name" value="put_DNA_pack"/>
    <property type="match status" value="1"/>
</dbReference>
<proteinExistence type="predicted"/>